<reference evidence="1 2" key="1">
    <citation type="journal article" date="2020" name="Front. Microbiol.">
        <title>Phenotypic and Genetic Characterization of the Cheese Ripening Yeast Geotrichum candidum.</title>
        <authorList>
            <person name="Perkins V."/>
            <person name="Vignola S."/>
            <person name="Lessard M.H."/>
            <person name="Plante P.L."/>
            <person name="Corbeil J."/>
            <person name="Dugat-Bony E."/>
            <person name="Frenette M."/>
            <person name="Labrie S."/>
        </authorList>
    </citation>
    <scope>NUCLEOTIDE SEQUENCE [LARGE SCALE GENOMIC DNA]</scope>
    <source>
        <strain evidence="1 2">LMA-1147</strain>
    </source>
</reference>
<keyword evidence="2" id="KW-1185">Reference proteome</keyword>
<dbReference type="EMBL" id="QVQA01000016">
    <property type="protein sequence ID" value="KAF5100932.1"/>
    <property type="molecule type" value="Genomic_DNA"/>
</dbReference>
<comment type="caution">
    <text evidence="1">The sequence shown here is derived from an EMBL/GenBank/DDBJ whole genome shotgun (WGS) entry which is preliminary data.</text>
</comment>
<organism evidence="1 2">
    <name type="scientific">Geotrichum galactomycetum</name>
    <dbReference type="NCBI Taxonomy" id="27317"/>
    <lineage>
        <taxon>Eukaryota</taxon>
        <taxon>Fungi</taxon>
        <taxon>Dikarya</taxon>
        <taxon>Ascomycota</taxon>
        <taxon>Saccharomycotina</taxon>
        <taxon>Dipodascomycetes</taxon>
        <taxon>Dipodascales</taxon>
        <taxon>Dipodascaceae</taxon>
        <taxon>Geotrichum</taxon>
    </lineage>
</organism>
<sequence length="1285" mass="143802">MTVFADKTFSSETYSSARPNYPQKLFDYLFEYHDRHSASSKLAVDIACGTGEATHPLVSHFDKVIGTDLSQVMLKKASEKYPAITFEVSKAETFSHDLGLDPHSVDLITVAEGIHWFDLPKFFAEAHRALKPTGTLAYWGYCDSIIAGHPDATKTLIELCYGDKYLGPYWQQPGRNILRNRVPTKPPAELFTAFERHDRNESGHTPPVGGKNSDQFVLNKEVSVSMLLEYIYNSKKSLVVNPGFQIHLTEFTRDTPPTPSSFVAKLRKHLKSRRLTRVELAANDRVIVFSFSDNYDYHLVLEFFAGGNMILLNSKFQIMDLLHTVSAAKTQNFEFAEKYSVGVTYDVDSMIKKDPESGKPITAEQIKEWFSEVKGQTAPTKRKSKGFMLRNYLYVKLPHLSSSLLEESLFKLEVDPTKLVTQFDLNDNDALGTIAEAVNDSVKFADSLLESESITGYIVTQKNPQYTGEPTEKEGFVDPIPITQAGNFVDPRTIEYTYTDYQPYKPSTNEKLVQLPSFNSTVDHFYSTIEATKLSMRLLNKEQNLEKRLEAARREKEKRLEGLTEIQIKNEKLGLALQLNSEAAEEAANAVRGFIEQKMDWKDIEQLIKVEQSRKNPLAQMIALPLDLSKNKIKLNLPDPDFIEDDESDSESSESESDSESDEDEEESSKKNKTGKRASTVKVDFDLGLSAWANSRKYFDVKRTAAAKKEKTMKSANIALKSAEKKIQRDIAASKAEDSQIYGLRNIREPFMFEKFYWFVSTEGYIVLAGHDNMQNQMLFRRYFQPNDILVTADIDGASIVIIKNKPDSKEEIPPSTISQAGAFAAATSQKAWDSKMNPRTWYGRFEDIDKITKDGKLVPIDNIEVRGGRNIILYQSMDMGLGFIWLLDNDSEIALAEEETTAAVVDESETANKGSDGDSDSDDDLFGDSDVKLSDIIAKNANNAASPPLKQHEAFNESQVVEAVSEPIDEEEEKQSPEPEESVEVENADEEEQEDEEEEQEEEANVEPIKTKSFKNNRKKSPAFDDSDNEDPDSIVLDIEKRLQMLSASNKKKSGNSGQQPPKVKNKKNKKKGSNTNSEEPSRVATPKPAGGAAKGKKLSKKEKEQEARERHRLAEINRKERQKKADQAELQKLLAAANNQGDEQNSEELKGLLFPAPRFSFKLQPGQKPLAAVPVFGPWDSISKQIKYRIKLSPGTTKKGKAVKDILHSLSNIQKLDTTQTDPDYAWPIEVSLIKALKPSEILLPIAVSKMTVYMPNVSPNSGGNLGGSGSKGGKGKGGKGGR</sequence>
<accession>A0ACB6V7X9</accession>
<protein>
    <submittedName>
        <fullName evidence="1">Uncharacterized protein</fullName>
    </submittedName>
</protein>
<evidence type="ECO:0000313" key="2">
    <source>
        <dbReference type="Proteomes" id="UP000744676"/>
    </source>
</evidence>
<gene>
    <name evidence="1" type="ORF">D0Z00_001063</name>
</gene>
<proteinExistence type="predicted"/>
<name>A0ACB6V7X9_9ASCO</name>
<dbReference type="Proteomes" id="UP000744676">
    <property type="component" value="Unassembled WGS sequence"/>
</dbReference>
<evidence type="ECO:0000313" key="1">
    <source>
        <dbReference type="EMBL" id="KAF5100932.1"/>
    </source>
</evidence>